<keyword evidence="1" id="KW-0812">Transmembrane</keyword>
<proteinExistence type="predicted"/>
<evidence type="ECO:0000313" key="2">
    <source>
        <dbReference type="EMBL" id="HDN85038.1"/>
    </source>
</evidence>
<reference evidence="2" key="1">
    <citation type="journal article" date="2020" name="mSystems">
        <title>Genome- and Community-Level Interaction Insights into Carbon Utilization and Element Cycling Functions of Hydrothermarchaeota in Hydrothermal Sediment.</title>
        <authorList>
            <person name="Zhou Z."/>
            <person name="Liu Y."/>
            <person name="Xu W."/>
            <person name="Pan J."/>
            <person name="Luo Z.H."/>
            <person name="Li M."/>
        </authorList>
    </citation>
    <scope>NUCLEOTIDE SEQUENCE [LARGE SCALE GENOMIC DNA]</scope>
    <source>
        <strain evidence="2">HyVt-219</strain>
    </source>
</reference>
<dbReference type="EMBL" id="DRBC01000284">
    <property type="protein sequence ID" value="HDN85038.1"/>
    <property type="molecule type" value="Genomic_DNA"/>
</dbReference>
<dbReference type="Proteomes" id="UP000885660">
    <property type="component" value="Unassembled WGS sequence"/>
</dbReference>
<comment type="caution">
    <text evidence="2">The sequence shown here is derived from an EMBL/GenBank/DDBJ whole genome shotgun (WGS) entry which is preliminary data.</text>
</comment>
<name>A0A7V0QTC3_UNCAE</name>
<keyword evidence="1" id="KW-0472">Membrane</keyword>
<dbReference type="AlphaFoldDB" id="A0A7V0QTC3"/>
<gene>
    <name evidence="2" type="ORF">ENG47_04710</name>
</gene>
<feature type="transmembrane region" description="Helical" evidence="1">
    <location>
        <begin position="6"/>
        <end position="26"/>
    </location>
</feature>
<organism evidence="2">
    <name type="scientific">Aerophobetes bacterium</name>
    <dbReference type="NCBI Taxonomy" id="2030807"/>
    <lineage>
        <taxon>Bacteria</taxon>
        <taxon>Candidatus Aerophobota</taxon>
    </lineage>
</organism>
<sequence length="76" mass="8735">MKKYWRYMIVGIGGITFLFLFALIKIPEQTVKIFSRLKKTSKQATIKEVSTPHYDAITSASIRIDAKNSFFSEDKS</sequence>
<protein>
    <submittedName>
        <fullName evidence="2">Uncharacterized protein</fullName>
    </submittedName>
</protein>
<evidence type="ECO:0000256" key="1">
    <source>
        <dbReference type="SAM" id="Phobius"/>
    </source>
</evidence>
<accession>A0A7V0QTC3</accession>
<keyword evidence="1" id="KW-1133">Transmembrane helix</keyword>